<dbReference type="Proteomes" id="UP000007796">
    <property type="component" value="Unassembled WGS sequence"/>
</dbReference>
<dbReference type="EMBL" id="GL629990">
    <property type="protein sequence ID" value="EFW99513.1"/>
    <property type="molecule type" value="Genomic_DNA"/>
</dbReference>
<protein>
    <submittedName>
        <fullName evidence="3">Set domain containing protein</fullName>
    </submittedName>
</protein>
<dbReference type="PROSITE" id="PS50280">
    <property type="entry name" value="SET"/>
    <property type="match status" value="1"/>
</dbReference>
<dbReference type="Pfam" id="PF00856">
    <property type="entry name" value="SET"/>
    <property type="match status" value="1"/>
</dbReference>
<gene>
    <name evidence="3" type="ORF">CMQ_7881</name>
</gene>
<proteinExistence type="predicted"/>
<dbReference type="InParanoid" id="F0XRN7"/>
<name>F0XRN7_GROCL</name>
<dbReference type="AlphaFoldDB" id="F0XRN7"/>
<feature type="domain" description="SET" evidence="2">
    <location>
        <begin position="113"/>
        <end position="419"/>
    </location>
</feature>
<accession>F0XRN7</accession>
<dbReference type="HOGENOM" id="CLU_633202_0_0_1"/>
<evidence type="ECO:0000256" key="1">
    <source>
        <dbReference type="SAM" id="MobiDB-lite"/>
    </source>
</evidence>
<sequence>MLTMVNEGPAVQLADRPDEPVSQPTPPGLAVDSAINAVSSGRASPDMHSLDAAITVAKIDAKTPTTATVVETVQSEFEALALSDDRSQEQLPGPPEDGIPPTSSSPSLAGHALQVRLNKDPNLGFCVYALRRFDRGDVLYTERTAIEALHHPDHRGVRNVYQYYTNMSHERRAALHGAFPMLAWANGVDAYEAAEGRTLIGSRVITKGFNLDICLSAEDHIRMRPDMPVQLRRQSPGRQPAEQTVSTAATTVSTIRLKGKKTRSAFSELFHPTAHLVERDNRSKSTSRIGGKSWRRKGRGWGADDENEDAKSHRSFKSVSSWKSRMSQRSIPGGAGRDKDWAQRETLKWFGRYAFRLKPGTAFLESATDQAAAVYLLTDLINHRCAPYQNCRVQPKIGFVSVIAERDIEVGEELTINYNKSKKDFDCKGECCQ</sequence>
<dbReference type="InterPro" id="IPR046341">
    <property type="entry name" value="SET_dom_sf"/>
</dbReference>
<keyword evidence="4" id="KW-1185">Reference proteome</keyword>
<evidence type="ECO:0000313" key="4">
    <source>
        <dbReference type="Proteomes" id="UP000007796"/>
    </source>
</evidence>
<dbReference type="GeneID" id="25981474"/>
<dbReference type="RefSeq" id="XP_014168996.1">
    <property type="nucleotide sequence ID" value="XM_014313521.1"/>
</dbReference>
<feature type="compositionally biased region" description="Polar residues" evidence="1">
    <location>
        <begin position="317"/>
        <end position="330"/>
    </location>
</feature>
<dbReference type="Gene3D" id="2.170.270.10">
    <property type="entry name" value="SET domain"/>
    <property type="match status" value="1"/>
</dbReference>
<evidence type="ECO:0000313" key="3">
    <source>
        <dbReference type="EMBL" id="EFW99513.1"/>
    </source>
</evidence>
<feature type="region of interest" description="Disordered" evidence="1">
    <location>
        <begin position="1"/>
        <end position="28"/>
    </location>
</feature>
<dbReference type="OrthoDB" id="1678912at2759"/>
<dbReference type="InterPro" id="IPR001214">
    <property type="entry name" value="SET_dom"/>
</dbReference>
<organism evidence="4">
    <name type="scientific">Grosmannia clavigera (strain kw1407 / UAMH 11150)</name>
    <name type="common">Blue stain fungus</name>
    <name type="synonym">Graphiocladiella clavigera</name>
    <dbReference type="NCBI Taxonomy" id="655863"/>
    <lineage>
        <taxon>Eukaryota</taxon>
        <taxon>Fungi</taxon>
        <taxon>Dikarya</taxon>
        <taxon>Ascomycota</taxon>
        <taxon>Pezizomycotina</taxon>
        <taxon>Sordariomycetes</taxon>
        <taxon>Sordariomycetidae</taxon>
        <taxon>Ophiostomatales</taxon>
        <taxon>Ophiostomataceae</taxon>
        <taxon>Leptographium</taxon>
    </lineage>
</organism>
<dbReference type="eggNOG" id="ENOG502RMH0">
    <property type="taxonomic scope" value="Eukaryota"/>
</dbReference>
<evidence type="ECO:0000259" key="2">
    <source>
        <dbReference type="PROSITE" id="PS50280"/>
    </source>
</evidence>
<dbReference type="SMART" id="SM00317">
    <property type="entry name" value="SET"/>
    <property type="match status" value="1"/>
</dbReference>
<reference evidence="3 4" key="1">
    <citation type="journal article" date="2011" name="Proc. Natl. Acad. Sci. U.S.A.">
        <title>Genome and transcriptome analyses of the mountain pine beetle-fungal symbiont Grosmannia clavigera, a lodgepole pine pathogen.</title>
        <authorList>
            <person name="DiGuistini S."/>
            <person name="Wang Y."/>
            <person name="Liao N.Y."/>
            <person name="Taylor G."/>
            <person name="Tanguay P."/>
            <person name="Feau N."/>
            <person name="Henrissat B."/>
            <person name="Chan S.K."/>
            <person name="Hesse-Orce U."/>
            <person name="Alamouti S.M."/>
            <person name="Tsui C.K.M."/>
            <person name="Docking R.T."/>
            <person name="Levasseur A."/>
            <person name="Haridas S."/>
            <person name="Robertson G."/>
            <person name="Birol I."/>
            <person name="Holt R.A."/>
            <person name="Marra M.A."/>
            <person name="Hamelin R.C."/>
            <person name="Hirst M."/>
            <person name="Jones S.J.M."/>
            <person name="Bohlmann J."/>
            <person name="Breuil C."/>
        </authorList>
    </citation>
    <scope>NUCLEOTIDE SEQUENCE [LARGE SCALE GENOMIC DNA]</scope>
    <source>
        <strain evidence="4">kw1407 / UAMH 11150</strain>
    </source>
</reference>
<feature type="region of interest" description="Disordered" evidence="1">
    <location>
        <begin position="82"/>
        <end position="108"/>
    </location>
</feature>
<dbReference type="SUPFAM" id="SSF82199">
    <property type="entry name" value="SET domain"/>
    <property type="match status" value="1"/>
</dbReference>
<feature type="region of interest" description="Disordered" evidence="1">
    <location>
        <begin position="279"/>
        <end position="338"/>
    </location>
</feature>